<gene>
    <name evidence="3" type="ORF">ASILVAE211_25630</name>
</gene>
<dbReference type="Pfam" id="PF02371">
    <property type="entry name" value="Transposase_20"/>
    <property type="match status" value="1"/>
</dbReference>
<dbReference type="NCBIfam" id="NF033542">
    <property type="entry name" value="transpos_IS110"/>
    <property type="match status" value="1"/>
</dbReference>
<dbReference type="Proteomes" id="UP000708298">
    <property type="component" value="Unassembled WGS sequence"/>
</dbReference>
<dbReference type="AlphaFoldDB" id="A0A963YX31"/>
<proteinExistence type="predicted"/>
<evidence type="ECO:0000313" key="3">
    <source>
        <dbReference type="EMBL" id="MCB8878576.1"/>
    </source>
</evidence>
<dbReference type="GO" id="GO:0003677">
    <property type="term" value="F:DNA binding"/>
    <property type="evidence" value="ECO:0007669"/>
    <property type="project" value="InterPro"/>
</dbReference>
<dbReference type="GO" id="GO:0006313">
    <property type="term" value="P:DNA transposition"/>
    <property type="evidence" value="ECO:0007669"/>
    <property type="project" value="InterPro"/>
</dbReference>
<dbReference type="PANTHER" id="PTHR33055:SF13">
    <property type="entry name" value="TRANSPOSASE"/>
    <property type="match status" value="1"/>
</dbReference>
<name>A0A963YX31_9PROT</name>
<dbReference type="GO" id="GO:0004803">
    <property type="term" value="F:transposase activity"/>
    <property type="evidence" value="ECO:0007669"/>
    <property type="project" value="InterPro"/>
</dbReference>
<dbReference type="Pfam" id="PF01548">
    <property type="entry name" value="DEDD_Tnp_IS110"/>
    <property type="match status" value="1"/>
</dbReference>
<protein>
    <submittedName>
        <fullName evidence="3">IS110 family transposase</fullName>
    </submittedName>
</protein>
<dbReference type="InterPro" id="IPR003346">
    <property type="entry name" value="Transposase_20"/>
</dbReference>
<reference evidence="3" key="2">
    <citation type="submission" date="2021-01" db="EMBL/GenBank/DDBJ databases">
        <authorList>
            <person name="Mieszkin S."/>
            <person name="Pouder E."/>
            <person name="Alain K."/>
        </authorList>
    </citation>
    <scope>NUCLEOTIDE SEQUENCE</scope>
    <source>
        <strain evidence="3">HW T2.11</strain>
    </source>
</reference>
<organism evidence="3 4">
    <name type="scientific">Acidisoma silvae</name>
    <dbReference type="NCBI Taxonomy" id="2802396"/>
    <lineage>
        <taxon>Bacteria</taxon>
        <taxon>Pseudomonadati</taxon>
        <taxon>Pseudomonadota</taxon>
        <taxon>Alphaproteobacteria</taxon>
        <taxon>Acetobacterales</taxon>
        <taxon>Acidocellaceae</taxon>
        <taxon>Acidisoma</taxon>
    </lineage>
</organism>
<sequence>METLECFVGIDVAKAKLDVHLHPSGEAFTVPRTSDGICSLVGRLQACAPALVVLEATGGLETVVVSALGLAKLPVVAINPRQMRDFSRAAGYIAKTDRLDARLIALFAARMRPETRPLPNEQSIKLAELLARREQLISMITAETNRRTTLMSKQLTQQVDEHIEWLKERLVDIEAALDGAIRKTPLWRETADLLTSVPGVGPAMTRTLLFELPELGSLSRRRISALVGVAPMARDSGKMKGKRSIRGGRGAVRAKLFMATWVARTHNPIIRASYERLIAAGKPRKVALVACMRRLLSILNAIVKTKTPWNSNLAQNRS</sequence>
<dbReference type="InterPro" id="IPR002525">
    <property type="entry name" value="Transp_IS110-like_N"/>
</dbReference>
<evidence type="ECO:0000259" key="2">
    <source>
        <dbReference type="Pfam" id="PF02371"/>
    </source>
</evidence>
<accession>A0A963YX31</accession>
<dbReference type="RefSeq" id="WP_227324210.1">
    <property type="nucleotide sequence ID" value="NZ_JAESVB010000066.1"/>
</dbReference>
<keyword evidence="4" id="KW-1185">Reference proteome</keyword>
<dbReference type="EMBL" id="JAESVB010000066">
    <property type="protein sequence ID" value="MCB8878576.1"/>
    <property type="molecule type" value="Genomic_DNA"/>
</dbReference>
<dbReference type="InterPro" id="IPR047650">
    <property type="entry name" value="Transpos_IS110"/>
</dbReference>
<evidence type="ECO:0000259" key="1">
    <source>
        <dbReference type="Pfam" id="PF01548"/>
    </source>
</evidence>
<feature type="domain" description="Transposase IS110-like N-terminal" evidence="1">
    <location>
        <begin position="8"/>
        <end position="151"/>
    </location>
</feature>
<evidence type="ECO:0000313" key="4">
    <source>
        <dbReference type="Proteomes" id="UP000708298"/>
    </source>
</evidence>
<reference evidence="3" key="1">
    <citation type="journal article" date="2021" name="Microorganisms">
        <title>Acidisoma silvae sp. nov. and Acidisomacellulosilytica sp. nov., Two Acidophilic Bacteria Isolated from Decaying Wood, Hydrolyzing Cellulose and Producing Poly-3-hydroxybutyrate.</title>
        <authorList>
            <person name="Mieszkin S."/>
            <person name="Pouder E."/>
            <person name="Uroz S."/>
            <person name="Simon-Colin C."/>
            <person name="Alain K."/>
        </authorList>
    </citation>
    <scope>NUCLEOTIDE SEQUENCE</scope>
    <source>
        <strain evidence="3">HW T2.11</strain>
    </source>
</reference>
<dbReference type="PANTHER" id="PTHR33055">
    <property type="entry name" value="TRANSPOSASE FOR INSERTION SEQUENCE ELEMENT IS1111A"/>
    <property type="match status" value="1"/>
</dbReference>
<comment type="caution">
    <text evidence="3">The sequence shown here is derived from an EMBL/GenBank/DDBJ whole genome shotgun (WGS) entry which is preliminary data.</text>
</comment>
<feature type="domain" description="Transposase IS116/IS110/IS902 C-terminal" evidence="2">
    <location>
        <begin position="192"/>
        <end position="275"/>
    </location>
</feature>